<comment type="similarity">
    <text evidence="3">Belongs to the DRC10 family.</text>
</comment>
<reference evidence="13" key="2">
    <citation type="submission" date="2025-08" db="UniProtKB">
        <authorList>
            <consortium name="RefSeq"/>
        </authorList>
    </citation>
    <scope>IDENTIFICATION</scope>
    <source>
        <strain evidence="13">14028-0561.14</strain>
        <tissue evidence="13">Whole fly</tissue>
    </source>
</reference>
<keyword evidence="12" id="KW-1185">Reference proteome</keyword>
<name>A0A6P4JDY8_DROKI</name>
<evidence type="ECO:0000256" key="7">
    <source>
        <dbReference type="ARBA" id="ARBA00023069"/>
    </source>
</evidence>
<comment type="subcellular location">
    <subcellularLocation>
        <location evidence="2">Cytoplasm</location>
        <location evidence="2">Cytoskeleton</location>
        <location evidence="2">Flagellum axoneme</location>
    </subcellularLocation>
</comment>
<keyword evidence="9" id="KW-0966">Cell projection</keyword>
<keyword evidence="8" id="KW-0206">Cytoskeleton</keyword>
<keyword evidence="5" id="KW-0963">Cytoplasm</keyword>
<dbReference type="AlphaFoldDB" id="A0A6P4JDY8"/>
<keyword evidence="10" id="KW-0175">Coiled coil</keyword>
<comment type="function">
    <text evidence="1">Component of the nexin-dynein regulatory complex (N-DRC), a key regulator of ciliary/flagellar motility which maintains the alignment and integrity of the distal axoneme and regulates microtubule sliding in motile axonemes.</text>
</comment>
<proteinExistence type="inferred from homology"/>
<evidence type="ECO:0000256" key="4">
    <source>
        <dbReference type="ARBA" id="ARBA00021752"/>
    </source>
</evidence>
<dbReference type="InterPro" id="IPR042815">
    <property type="entry name" value="DRC10"/>
</dbReference>
<protein>
    <recommendedName>
        <fullName evidence="4">Dynein regulatory complex protein 10</fullName>
    </recommendedName>
</protein>
<dbReference type="PANTHER" id="PTHR31598:SF1">
    <property type="entry name" value="DYNEIN REGULATORY COMPLEX PROTEIN 10"/>
    <property type="match status" value="1"/>
</dbReference>
<sequence>MDKSAERRARLEGVERVLKLSQERIKIAMIIPKLLANADNLKSVLKNTCYEEILGPIDKMMHHLGKQTGRSKLPHDHTTMRIVDFFLVNHQIYRFFPHLMRNLEERDRKVLAAFHFLLESAHTHLNRSSRSEITKERKLHAIYHQNVDIQKKILELKSSLAFQKVVGKWKTAAKGIYLMKVEDDLANKKWQNNVAIQNEIEKCNRTMRLYHKGSTDRQKELEEQLIAAREAYETMTKKNLREEQDLRNEKNKLLLQLQSLLKKYDTTLGEKMRANIAMEDQYLLAKKVLDDFMVQFRHEERIYKNIVVKREEEERRIQQQKLVVFMMNRAAATIQKYWRKWKKDQRKRNRRAAKGKGKKGK</sequence>
<dbReference type="OrthoDB" id="536093at2759"/>
<evidence type="ECO:0000256" key="11">
    <source>
        <dbReference type="SAM" id="MobiDB-lite"/>
    </source>
</evidence>
<organism evidence="12 13">
    <name type="scientific">Drosophila kikkawai</name>
    <name type="common">Fruit fly</name>
    <dbReference type="NCBI Taxonomy" id="30033"/>
    <lineage>
        <taxon>Eukaryota</taxon>
        <taxon>Metazoa</taxon>
        <taxon>Ecdysozoa</taxon>
        <taxon>Arthropoda</taxon>
        <taxon>Hexapoda</taxon>
        <taxon>Insecta</taxon>
        <taxon>Pterygota</taxon>
        <taxon>Neoptera</taxon>
        <taxon>Endopterygota</taxon>
        <taxon>Diptera</taxon>
        <taxon>Brachycera</taxon>
        <taxon>Muscomorpha</taxon>
        <taxon>Ephydroidea</taxon>
        <taxon>Drosophilidae</taxon>
        <taxon>Drosophila</taxon>
        <taxon>Sophophora</taxon>
    </lineage>
</organism>
<dbReference type="PANTHER" id="PTHR31598">
    <property type="entry name" value="IQ DOMAIN-CONTAINING PROTEIN D"/>
    <property type="match status" value="1"/>
</dbReference>
<evidence type="ECO:0000313" key="13">
    <source>
        <dbReference type="RefSeq" id="XP_017033189.1"/>
    </source>
</evidence>
<evidence type="ECO:0000256" key="2">
    <source>
        <dbReference type="ARBA" id="ARBA00004611"/>
    </source>
</evidence>
<evidence type="ECO:0000256" key="10">
    <source>
        <dbReference type="SAM" id="Coils"/>
    </source>
</evidence>
<dbReference type="Proteomes" id="UP001652661">
    <property type="component" value="Chromosome 2R"/>
</dbReference>
<feature type="coiled-coil region" evidence="10">
    <location>
        <begin position="218"/>
        <end position="263"/>
    </location>
</feature>
<evidence type="ECO:0000313" key="12">
    <source>
        <dbReference type="Proteomes" id="UP001652661"/>
    </source>
</evidence>
<evidence type="ECO:0000256" key="6">
    <source>
        <dbReference type="ARBA" id="ARBA00022846"/>
    </source>
</evidence>
<accession>A0A6P4JDY8</accession>
<keyword evidence="6" id="KW-0282">Flagellum</keyword>
<evidence type="ECO:0000256" key="1">
    <source>
        <dbReference type="ARBA" id="ARBA00003029"/>
    </source>
</evidence>
<dbReference type="GeneID" id="108082359"/>
<feature type="region of interest" description="Disordered" evidence="11">
    <location>
        <begin position="342"/>
        <end position="361"/>
    </location>
</feature>
<evidence type="ECO:0000256" key="5">
    <source>
        <dbReference type="ARBA" id="ARBA00022490"/>
    </source>
</evidence>
<evidence type="ECO:0000256" key="3">
    <source>
        <dbReference type="ARBA" id="ARBA00009071"/>
    </source>
</evidence>
<dbReference type="RefSeq" id="XP_017033189.1">
    <property type="nucleotide sequence ID" value="XM_017177700.3"/>
</dbReference>
<evidence type="ECO:0000256" key="8">
    <source>
        <dbReference type="ARBA" id="ARBA00023212"/>
    </source>
</evidence>
<gene>
    <name evidence="13" type="primary">LOC108082359</name>
</gene>
<evidence type="ECO:0000256" key="9">
    <source>
        <dbReference type="ARBA" id="ARBA00023273"/>
    </source>
</evidence>
<keyword evidence="7" id="KW-0969">Cilium</keyword>
<reference evidence="12" key="1">
    <citation type="submission" date="2025-05" db="UniProtKB">
        <authorList>
            <consortium name="RefSeq"/>
        </authorList>
    </citation>
    <scope>NUCLEOTIDE SEQUENCE [LARGE SCALE GENOMIC DNA]</scope>
    <source>
        <strain evidence="12">14028-0561.14</strain>
    </source>
</reference>